<keyword evidence="3" id="KW-0413">Isomerase</keyword>
<dbReference type="AlphaFoldDB" id="A0A1G7JPE7"/>
<dbReference type="STRING" id="1550231.SAMN05660662_1638"/>
<dbReference type="PROSITE" id="PS51257">
    <property type="entry name" value="PROKAR_LIPOPROTEIN"/>
    <property type="match status" value="1"/>
</dbReference>
<gene>
    <name evidence="3" type="ORF">SAMN05660662_1638</name>
</gene>
<dbReference type="InterPro" id="IPR050245">
    <property type="entry name" value="PrsA_foldase"/>
</dbReference>
<organism evidence="3 4">
    <name type="scientific">Blastococcus aurantiacus</name>
    <dbReference type="NCBI Taxonomy" id="1550231"/>
    <lineage>
        <taxon>Bacteria</taxon>
        <taxon>Bacillati</taxon>
        <taxon>Actinomycetota</taxon>
        <taxon>Actinomycetes</taxon>
        <taxon>Geodermatophilales</taxon>
        <taxon>Geodermatophilaceae</taxon>
        <taxon>Blastococcus</taxon>
    </lineage>
</organism>
<sequence length="328" mass="34546">MPRAPRVVATGVLLALALPALTSCRSSPDVAAYVGDAQVTVAELERAVDERMRDEDIAQFAEADRAGYTRQVLGFLVEQELLAAVAERNDVTVGDAAVRSRIDELIGEQDPDDVYAQLAQQGVSRADAAENIRQQLVLEELAESGAPDEEELRQRYDEVRDDLTGLEFGVITAPDEAQAEAVLAELTADPAAYPAVAARYAGSSTLPELVRGDPEEIVPVLAEQLEAAPAGSGFVQPLEAAGGVVVGFTAGEVTPTFDDARPELEAQAEAEAQEAAAARVTEVRDDLDVTVNPRYGVLDEDGRLVRGEGGVVQILDGPDDASGSGPGD</sequence>
<dbReference type="SUPFAM" id="SSF109998">
    <property type="entry name" value="Triger factor/SurA peptide-binding domain-like"/>
    <property type="match status" value="1"/>
</dbReference>
<feature type="chain" id="PRO_5038433971" evidence="1">
    <location>
        <begin position="32"/>
        <end position="328"/>
    </location>
</feature>
<feature type="signal peptide" evidence="1">
    <location>
        <begin position="1"/>
        <end position="31"/>
    </location>
</feature>
<accession>A0A1G7JPE7</accession>
<dbReference type="GO" id="GO:0003755">
    <property type="term" value="F:peptidyl-prolyl cis-trans isomerase activity"/>
    <property type="evidence" value="ECO:0007669"/>
    <property type="project" value="InterPro"/>
</dbReference>
<dbReference type="Gene3D" id="1.10.4030.10">
    <property type="entry name" value="Porin chaperone SurA, peptide-binding domain"/>
    <property type="match status" value="1"/>
</dbReference>
<dbReference type="RefSeq" id="WP_255362274.1">
    <property type="nucleotide sequence ID" value="NZ_FNBT01000002.1"/>
</dbReference>
<dbReference type="Proteomes" id="UP000199406">
    <property type="component" value="Unassembled WGS sequence"/>
</dbReference>
<feature type="domain" description="PpiC" evidence="2">
    <location>
        <begin position="147"/>
        <end position="262"/>
    </location>
</feature>
<evidence type="ECO:0000259" key="2">
    <source>
        <dbReference type="Pfam" id="PF13145"/>
    </source>
</evidence>
<dbReference type="InterPro" id="IPR000297">
    <property type="entry name" value="PPIase_PpiC"/>
</dbReference>
<evidence type="ECO:0000256" key="1">
    <source>
        <dbReference type="SAM" id="SignalP"/>
    </source>
</evidence>
<dbReference type="Pfam" id="PF13145">
    <property type="entry name" value="Rotamase_2"/>
    <property type="match status" value="1"/>
</dbReference>
<name>A0A1G7JPE7_9ACTN</name>
<dbReference type="Pfam" id="PF13624">
    <property type="entry name" value="SurA_N_3"/>
    <property type="match status" value="1"/>
</dbReference>
<dbReference type="PANTHER" id="PTHR47245:SF2">
    <property type="entry name" value="PEPTIDYL-PROLYL CIS-TRANS ISOMERASE HP_0175-RELATED"/>
    <property type="match status" value="1"/>
</dbReference>
<dbReference type="PANTHER" id="PTHR47245">
    <property type="entry name" value="PEPTIDYLPROLYL ISOMERASE"/>
    <property type="match status" value="1"/>
</dbReference>
<proteinExistence type="predicted"/>
<dbReference type="EMBL" id="FNBT01000002">
    <property type="protein sequence ID" value="SDF26822.1"/>
    <property type="molecule type" value="Genomic_DNA"/>
</dbReference>
<dbReference type="InterPro" id="IPR027304">
    <property type="entry name" value="Trigger_fact/SurA_dom_sf"/>
</dbReference>
<keyword evidence="1" id="KW-0732">Signal</keyword>
<keyword evidence="4" id="KW-1185">Reference proteome</keyword>
<evidence type="ECO:0000313" key="3">
    <source>
        <dbReference type="EMBL" id="SDF26822.1"/>
    </source>
</evidence>
<evidence type="ECO:0000313" key="4">
    <source>
        <dbReference type="Proteomes" id="UP000199406"/>
    </source>
</evidence>
<protein>
    <submittedName>
        <fullName evidence="3">Peptidyl-prolyl cis-trans isomerase SurA</fullName>
    </submittedName>
</protein>
<reference evidence="4" key="1">
    <citation type="submission" date="2016-10" db="EMBL/GenBank/DDBJ databases">
        <authorList>
            <person name="Varghese N."/>
            <person name="Submissions S."/>
        </authorList>
    </citation>
    <scope>NUCLEOTIDE SEQUENCE [LARGE SCALE GENOMIC DNA]</scope>
    <source>
        <strain evidence="4">DSM 44268</strain>
    </source>
</reference>